<dbReference type="STRING" id="33036.HMPREF3200_01394"/>
<dbReference type="AlphaFoldDB" id="A0A133KDE1"/>
<dbReference type="RefSeq" id="WP_004837105.1">
    <property type="nucleotide sequence ID" value="NZ_CAMPNK010000041.1"/>
</dbReference>
<keyword evidence="2" id="KW-1185">Reference proteome</keyword>
<sequence>MIKGKTKSGFTYEIDEKILNDYRFFELISDIDEKPYRAPKLVETLLGKEQKDKLLAHLEKDGHVDSKDVMKEIEDIFTHTKELKN</sequence>
<name>A0A133KDE1_9FIRM</name>
<dbReference type="OrthoDB" id="2068092at2"/>
<comment type="caution">
    <text evidence="1">The sequence shown here is derived from an EMBL/GenBank/DDBJ whole genome shotgun (WGS) entry which is preliminary data.</text>
</comment>
<evidence type="ECO:0000313" key="1">
    <source>
        <dbReference type="EMBL" id="KWZ77573.1"/>
    </source>
</evidence>
<dbReference type="EMBL" id="LRPM01000048">
    <property type="protein sequence ID" value="KWZ77573.1"/>
    <property type="molecule type" value="Genomic_DNA"/>
</dbReference>
<proteinExistence type="predicted"/>
<dbReference type="Proteomes" id="UP000070383">
    <property type="component" value="Unassembled WGS sequence"/>
</dbReference>
<evidence type="ECO:0000313" key="2">
    <source>
        <dbReference type="Proteomes" id="UP000070383"/>
    </source>
</evidence>
<dbReference type="PATRIC" id="fig|33036.3.peg.1381"/>
<accession>A0A133KDE1</accession>
<protein>
    <recommendedName>
        <fullName evidence="3">Phage protein</fullName>
    </recommendedName>
</protein>
<reference evidence="2" key="1">
    <citation type="submission" date="2016-01" db="EMBL/GenBank/DDBJ databases">
        <authorList>
            <person name="Mitreva M."/>
            <person name="Pepin K.H."/>
            <person name="Mihindukulasuriya K.A."/>
            <person name="Fulton R."/>
            <person name="Fronick C."/>
            <person name="O'Laughlin M."/>
            <person name="Miner T."/>
            <person name="Herter B."/>
            <person name="Rosa B.A."/>
            <person name="Cordes M."/>
            <person name="Tomlinson C."/>
            <person name="Wollam A."/>
            <person name="Palsikar V.B."/>
            <person name="Mardis E.R."/>
            <person name="Wilson R.K."/>
        </authorList>
    </citation>
    <scope>NUCLEOTIDE SEQUENCE [LARGE SCALE GENOMIC DNA]</scope>
    <source>
        <strain evidence="2">MJR8151</strain>
    </source>
</reference>
<evidence type="ECO:0008006" key="3">
    <source>
        <dbReference type="Google" id="ProtNLM"/>
    </source>
</evidence>
<organism evidence="1 2">
    <name type="scientific">Anaerococcus tetradius</name>
    <dbReference type="NCBI Taxonomy" id="33036"/>
    <lineage>
        <taxon>Bacteria</taxon>
        <taxon>Bacillati</taxon>
        <taxon>Bacillota</taxon>
        <taxon>Tissierellia</taxon>
        <taxon>Tissierellales</taxon>
        <taxon>Peptoniphilaceae</taxon>
        <taxon>Anaerococcus</taxon>
    </lineage>
</organism>
<gene>
    <name evidence="1" type="ORF">HMPREF3200_01394</name>
</gene>